<dbReference type="OrthoDB" id="6773338at2759"/>
<proteinExistence type="predicted"/>
<feature type="region of interest" description="Disordered" evidence="1">
    <location>
        <begin position="69"/>
        <end position="96"/>
    </location>
</feature>
<dbReference type="EMBL" id="LJIG01001009">
    <property type="protein sequence ID" value="KRT85931.1"/>
    <property type="molecule type" value="Genomic_DNA"/>
</dbReference>
<organism evidence="2 3">
    <name type="scientific">Oryctes borbonicus</name>
    <dbReference type="NCBI Taxonomy" id="1629725"/>
    <lineage>
        <taxon>Eukaryota</taxon>
        <taxon>Metazoa</taxon>
        <taxon>Ecdysozoa</taxon>
        <taxon>Arthropoda</taxon>
        <taxon>Hexapoda</taxon>
        <taxon>Insecta</taxon>
        <taxon>Pterygota</taxon>
        <taxon>Neoptera</taxon>
        <taxon>Endopterygota</taxon>
        <taxon>Coleoptera</taxon>
        <taxon>Polyphaga</taxon>
        <taxon>Scarabaeiformia</taxon>
        <taxon>Scarabaeidae</taxon>
        <taxon>Dynastinae</taxon>
        <taxon>Oryctes</taxon>
    </lineage>
</organism>
<protein>
    <submittedName>
        <fullName evidence="2">Uncharacterized protein</fullName>
    </submittedName>
</protein>
<evidence type="ECO:0000313" key="2">
    <source>
        <dbReference type="EMBL" id="KRT85931.1"/>
    </source>
</evidence>
<evidence type="ECO:0000256" key="1">
    <source>
        <dbReference type="SAM" id="MobiDB-lite"/>
    </source>
</evidence>
<accession>A0A0T6BFH1</accession>
<reference evidence="2 3" key="1">
    <citation type="submission" date="2015-09" db="EMBL/GenBank/DDBJ databases">
        <title>Draft genome of the scarab beetle Oryctes borbonicus.</title>
        <authorList>
            <person name="Meyer J.M."/>
            <person name="Markov G.V."/>
            <person name="Baskaran P."/>
            <person name="Herrmann M."/>
            <person name="Sommer R.J."/>
            <person name="Roedelsperger C."/>
        </authorList>
    </citation>
    <scope>NUCLEOTIDE SEQUENCE [LARGE SCALE GENOMIC DNA]</scope>
    <source>
        <strain evidence="2">OB123</strain>
        <tissue evidence="2">Whole animal</tissue>
    </source>
</reference>
<comment type="caution">
    <text evidence="2">The sequence shown here is derived from an EMBL/GenBank/DDBJ whole genome shotgun (WGS) entry which is preliminary data.</text>
</comment>
<feature type="region of interest" description="Disordered" evidence="1">
    <location>
        <begin position="145"/>
        <end position="178"/>
    </location>
</feature>
<dbReference type="AlphaFoldDB" id="A0A0T6BFH1"/>
<feature type="compositionally biased region" description="Basic and acidic residues" evidence="1">
    <location>
        <begin position="1"/>
        <end position="10"/>
    </location>
</feature>
<feature type="compositionally biased region" description="Basic and acidic residues" evidence="1">
    <location>
        <begin position="145"/>
        <end position="155"/>
    </location>
</feature>
<dbReference type="Proteomes" id="UP000051574">
    <property type="component" value="Unassembled WGS sequence"/>
</dbReference>
<feature type="non-terminal residue" evidence="2">
    <location>
        <position position="1"/>
    </location>
</feature>
<name>A0A0T6BFH1_9SCAR</name>
<sequence>SAKTPTEKIQKPLTRQKSVEQNPTPKVQDYFKALTSKDKSKSVSVKNVHNLASPTSSFNLRGIRKSDKMLSAGESKATSKPSFVQKRLSKKDEKNASRDDFLKATMRIFLVVSPPVGKIQVRSRSLNHLDTLEMRYGVQCASDTTLKDSRSEPDCTRPLLAPPAPNIEPPSPTSDAPISRRHVLSRSQVGANFLNRSEVLEDLRQFISQVSN</sequence>
<feature type="compositionally biased region" description="Pro residues" evidence="1">
    <location>
        <begin position="160"/>
        <end position="172"/>
    </location>
</feature>
<feature type="region of interest" description="Disordered" evidence="1">
    <location>
        <begin position="1"/>
        <end position="26"/>
    </location>
</feature>
<gene>
    <name evidence="2" type="ORF">AMK59_429</name>
</gene>
<feature type="compositionally biased region" description="Polar residues" evidence="1">
    <location>
        <begin position="13"/>
        <end position="25"/>
    </location>
</feature>
<evidence type="ECO:0000313" key="3">
    <source>
        <dbReference type="Proteomes" id="UP000051574"/>
    </source>
</evidence>
<keyword evidence="3" id="KW-1185">Reference proteome</keyword>